<reference evidence="7 8" key="1">
    <citation type="journal article" date="2020" name="Nature">
        <title>Six reference-quality genomes reveal evolution of bat adaptations.</title>
        <authorList>
            <person name="Jebb D."/>
            <person name="Huang Z."/>
            <person name="Pippel M."/>
            <person name="Hughes G.M."/>
            <person name="Lavrichenko K."/>
            <person name="Devanna P."/>
            <person name="Winkler S."/>
            <person name="Jermiin L.S."/>
            <person name="Skirmuntt E.C."/>
            <person name="Katzourakis A."/>
            <person name="Burkitt-Gray L."/>
            <person name="Ray D.A."/>
            <person name="Sullivan K.A.M."/>
            <person name="Roscito J.G."/>
            <person name="Kirilenko B.M."/>
            <person name="Davalos L.M."/>
            <person name="Corthals A.P."/>
            <person name="Power M.L."/>
            <person name="Jones G."/>
            <person name="Ransome R.D."/>
            <person name="Dechmann D.K.N."/>
            <person name="Locatelli A.G."/>
            <person name="Puechmaille S.J."/>
            <person name="Fedrigo O."/>
            <person name="Jarvis E.D."/>
            <person name="Hiller M."/>
            <person name="Vernes S.C."/>
            <person name="Myers E.W."/>
            <person name="Teeling E.C."/>
        </authorList>
    </citation>
    <scope>NUCLEOTIDE SEQUENCE [LARGE SCALE GENOMIC DNA]</scope>
    <source>
        <strain evidence="7">MMolMol1</strain>
        <tissue evidence="7">Muscle</tissue>
    </source>
</reference>
<dbReference type="GO" id="GO:0045095">
    <property type="term" value="C:keratin filament"/>
    <property type="evidence" value="ECO:0007669"/>
    <property type="project" value="TreeGrafter"/>
</dbReference>
<evidence type="ECO:0000256" key="4">
    <source>
        <dbReference type="SAM" id="Coils"/>
    </source>
</evidence>
<evidence type="ECO:0000256" key="3">
    <source>
        <dbReference type="ARBA" id="ARBA00023054"/>
    </source>
</evidence>
<organism evidence="7 8">
    <name type="scientific">Molossus molossus</name>
    <name type="common">Pallas' mastiff bat</name>
    <name type="synonym">Vespertilio molossus</name>
    <dbReference type="NCBI Taxonomy" id="27622"/>
    <lineage>
        <taxon>Eukaryota</taxon>
        <taxon>Metazoa</taxon>
        <taxon>Chordata</taxon>
        <taxon>Craniata</taxon>
        <taxon>Vertebrata</taxon>
        <taxon>Euteleostomi</taxon>
        <taxon>Mammalia</taxon>
        <taxon>Eutheria</taxon>
        <taxon>Laurasiatheria</taxon>
        <taxon>Chiroptera</taxon>
        <taxon>Yangochiroptera</taxon>
        <taxon>Molossidae</taxon>
        <taxon>Molossus</taxon>
    </lineage>
</organism>
<dbReference type="Gene3D" id="1.20.5.170">
    <property type="match status" value="1"/>
</dbReference>
<sequence length="124" mass="13533">MGSAQERASLPGPAGTVPDAVRHQRHNIRCLDLDSIIAEVKAQCEEIAQKSEAEAEALYQSKNTYQQTAIAGAEQHGKVALEDANAKLQDLQTTLQQAKEDLAQLLSQKLMNIKLALDMETATY</sequence>
<evidence type="ECO:0000313" key="8">
    <source>
        <dbReference type="Proteomes" id="UP000550707"/>
    </source>
</evidence>
<feature type="coiled-coil region" evidence="4">
    <location>
        <begin position="81"/>
        <end position="108"/>
    </location>
</feature>
<keyword evidence="1" id="KW-0416">Keratin</keyword>
<gene>
    <name evidence="7" type="ORF">HJG59_008252</name>
</gene>
<dbReference type="GO" id="GO:0031424">
    <property type="term" value="P:keratinization"/>
    <property type="evidence" value="ECO:0007669"/>
    <property type="project" value="TreeGrafter"/>
</dbReference>
<proteinExistence type="predicted"/>
<dbReference type="InterPro" id="IPR039008">
    <property type="entry name" value="IF_rod_dom"/>
</dbReference>
<dbReference type="GO" id="GO:0005615">
    <property type="term" value="C:extracellular space"/>
    <property type="evidence" value="ECO:0007669"/>
    <property type="project" value="TreeGrafter"/>
</dbReference>
<dbReference type="Proteomes" id="UP000550707">
    <property type="component" value="Unassembled WGS sequence"/>
</dbReference>
<dbReference type="PANTHER" id="PTHR45616">
    <property type="entry name" value="GATA-TYPE DOMAIN-CONTAINING PROTEIN"/>
    <property type="match status" value="1"/>
</dbReference>
<name>A0A7J8FZQ9_MOLMO</name>
<dbReference type="EMBL" id="JACASF010000010">
    <property type="protein sequence ID" value="KAF6452975.1"/>
    <property type="molecule type" value="Genomic_DNA"/>
</dbReference>
<dbReference type="InParanoid" id="A0A7J8FZQ9"/>
<dbReference type="AlphaFoldDB" id="A0A7J8FZQ9"/>
<evidence type="ECO:0000256" key="1">
    <source>
        <dbReference type="ARBA" id="ARBA00022744"/>
    </source>
</evidence>
<dbReference type="GO" id="GO:0030280">
    <property type="term" value="F:structural constituent of skin epidermis"/>
    <property type="evidence" value="ECO:0007669"/>
    <property type="project" value="TreeGrafter"/>
</dbReference>
<evidence type="ECO:0000256" key="5">
    <source>
        <dbReference type="SAM" id="MobiDB-lite"/>
    </source>
</evidence>
<protein>
    <recommendedName>
        <fullName evidence="6">IF rod domain-containing protein</fullName>
    </recommendedName>
</protein>
<dbReference type="GO" id="GO:0045109">
    <property type="term" value="P:intermediate filament organization"/>
    <property type="evidence" value="ECO:0007669"/>
    <property type="project" value="TreeGrafter"/>
</dbReference>
<keyword evidence="3 4" id="KW-0175">Coiled coil</keyword>
<dbReference type="PROSITE" id="PS51842">
    <property type="entry name" value="IF_ROD_2"/>
    <property type="match status" value="1"/>
</dbReference>
<feature type="domain" description="IF rod" evidence="6">
    <location>
        <begin position="1"/>
        <end position="124"/>
    </location>
</feature>
<keyword evidence="8" id="KW-1185">Reference proteome</keyword>
<evidence type="ECO:0000259" key="6">
    <source>
        <dbReference type="PROSITE" id="PS51842"/>
    </source>
</evidence>
<comment type="caution">
    <text evidence="7">The sequence shown here is derived from an EMBL/GenBank/DDBJ whole genome shotgun (WGS) entry which is preliminary data.</text>
</comment>
<dbReference type="PANTHER" id="PTHR45616:SF29">
    <property type="entry name" value="KERATIN, TYPE II CYTOSKELETAL 2 ORAL"/>
    <property type="match status" value="1"/>
</dbReference>
<evidence type="ECO:0000313" key="7">
    <source>
        <dbReference type="EMBL" id="KAF6452975.1"/>
    </source>
</evidence>
<keyword evidence="2" id="KW-0403">Intermediate filament</keyword>
<evidence type="ECO:0000256" key="2">
    <source>
        <dbReference type="ARBA" id="ARBA00022754"/>
    </source>
</evidence>
<feature type="region of interest" description="Disordered" evidence="5">
    <location>
        <begin position="1"/>
        <end position="21"/>
    </location>
</feature>
<dbReference type="SUPFAM" id="SSF64593">
    <property type="entry name" value="Intermediate filament protein, coiled coil region"/>
    <property type="match status" value="1"/>
</dbReference>
<accession>A0A7J8FZQ9</accession>